<name>A0A0L8GXI1_OCTBM</name>
<accession>A0A0L8GXI1</accession>
<proteinExistence type="predicted"/>
<sequence>MRIKTSCSQATPMFSDFYNPLKLFCWFYFHSGLQLPNTCFSHNSYIIVSNLKKLQRKIKTGKAVEIFRWM</sequence>
<reference evidence="1" key="1">
    <citation type="submission" date="2015-07" db="EMBL/GenBank/DDBJ databases">
        <title>MeaNS - Measles Nucleotide Surveillance Program.</title>
        <authorList>
            <person name="Tran T."/>
            <person name="Druce J."/>
        </authorList>
    </citation>
    <scope>NUCLEOTIDE SEQUENCE</scope>
    <source>
        <strain evidence="1">UCB-OBI-ISO-001</strain>
        <tissue evidence="1">Gonad</tissue>
    </source>
</reference>
<organism evidence="1">
    <name type="scientific">Octopus bimaculoides</name>
    <name type="common">California two-spotted octopus</name>
    <dbReference type="NCBI Taxonomy" id="37653"/>
    <lineage>
        <taxon>Eukaryota</taxon>
        <taxon>Metazoa</taxon>
        <taxon>Spiralia</taxon>
        <taxon>Lophotrochozoa</taxon>
        <taxon>Mollusca</taxon>
        <taxon>Cephalopoda</taxon>
        <taxon>Coleoidea</taxon>
        <taxon>Octopodiformes</taxon>
        <taxon>Octopoda</taxon>
        <taxon>Incirrata</taxon>
        <taxon>Octopodidae</taxon>
        <taxon>Octopus</taxon>
    </lineage>
</organism>
<gene>
    <name evidence="1" type="ORF">OCBIM_22026360mg</name>
</gene>
<dbReference type="AlphaFoldDB" id="A0A0L8GXI1"/>
<protein>
    <submittedName>
        <fullName evidence="1">Uncharacterized protein</fullName>
    </submittedName>
</protein>
<dbReference type="EMBL" id="KQ420033">
    <property type="protein sequence ID" value="KOF81559.1"/>
    <property type="molecule type" value="Genomic_DNA"/>
</dbReference>
<evidence type="ECO:0000313" key="1">
    <source>
        <dbReference type="EMBL" id="KOF81559.1"/>
    </source>
</evidence>